<dbReference type="PROSITE" id="PS00149">
    <property type="entry name" value="SULFATASE_2"/>
    <property type="match status" value="1"/>
</dbReference>
<accession>A0ABD0K8X4</accession>
<evidence type="ECO:0000256" key="4">
    <source>
        <dbReference type="ARBA" id="ARBA00022801"/>
    </source>
</evidence>
<evidence type="ECO:0000313" key="9">
    <source>
        <dbReference type="EMBL" id="KAK7483550.1"/>
    </source>
</evidence>
<dbReference type="Pfam" id="PF00884">
    <property type="entry name" value="Sulfatase"/>
    <property type="match status" value="1"/>
</dbReference>
<evidence type="ECO:0000256" key="3">
    <source>
        <dbReference type="ARBA" id="ARBA00022723"/>
    </source>
</evidence>
<name>A0ABD0K8X4_9CAEN</name>
<dbReference type="GO" id="GO:0008484">
    <property type="term" value="F:sulfuric ester hydrolase activity"/>
    <property type="evidence" value="ECO:0007669"/>
    <property type="project" value="UniProtKB-ARBA"/>
</dbReference>
<feature type="chain" id="PRO_5044802000" description="Sulfatase N-terminal domain-containing protein" evidence="7">
    <location>
        <begin position="24"/>
        <end position="482"/>
    </location>
</feature>
<comment type="similarity">
    <text evidence="2">Belongs to the sulfatase family.</text>
</comment>
<dbReference type="EMBL" id="JACVVK020000225">
    <property type="protein sequence ID" value="KAK7483550.1"/>
    <property type="molecule type" value="Genomic_DNA"/>
</dbReference>
<organism evidence="9 10">
    <name type="scientific">Batillaria attramentaria</name>
    <dbReference type="NCBI Taxonomy" id="370345"/>
    <lineage>
        <taxon>Eukaryota</taxon>
        <taxon>Metazoa</taxon>
        <taxon>Spiralia</taxon>
        <taxon>Lophotrochozoa</taxon>
        <taxon>Mollusca</taxon>
        <taxon>Gastropoda</taxon>
        <taxon>Caenogastropoda</taxon>
        <taxon>Sorbeoconcha</taxon>
        <taxon>Cerithioidea</taxon>
        <taxon>Batillariidae</taxon>
        <taxon>Batillaria</taxon>
    </lineage>
</organism>
<comment type="cofactor">
    <cofactor evidence="1">
        <name>Ca(2+)</name>
        <dbReference type="ChEBI" id="CHEBI:29108"/>
    </cofactor>
</comment>
<feature type="signal peptide" evidence="7">
    <location>
        <begin position="1"/>
        <end position="23"/>
    </location>
</feature>
<dbReference type="InterPro" id="IPR017850">
    <property type="entry name" value="Alkaline_phosphatase_core_sf"/>
</dbReference>
<proteinExistence type="inferred from homology"/>
<dbReference type="GO" id="GO:0046872">
    <property type="term" value="F:metal ion binding"/>
    <property type="evidence" value="ECO:0007669"/>
    <property type="project" value="UniProtKB-KW"/>
</dbReference>
<dbReference type="AlphaFoldDB" id="A0ABD0K8X4"/>
<evidence type="ECO:0000256" key="6">
    <source>
        <dbReference type="ARBA" id="ARBA00023180"/>
    </source>
</evidence>
<dbReference type="Gene3D" id="3.40.720.10">
    <property type="entry name" value="Alkaline Phosphatase, subunit A"/>
    <property type="match status" value="1"/>
</dbReference>
<reference evidence="9 10" key="1">
    <citation type="journal article" date="2023" name="Sci. Data">
        <title>Genome assembly of the Korean intertidal mud-creeper Batillaria attramentaria.</title>
        <authorList>
            <person name="Patra A.K."/>
            <person name="Ho P.T."/>
            <person name="Jun S."/>
            <person name="Lee S.J."/>
            <person name="Kim Y."/>
            <person name="Won Y.J."/>
        </authorList>
    </citation>
    <scope>NUCLEOTIDE SEQUENCE [LARGE SCALE GENOMIC DNA]</scope>
    <source>
        <strain evidence="9">Wonlab-2016</strain>
    </source>
</reference>
<keyword evidence="7" id="KW-0732">Signal</keyword>
<keyword evidence="5" id="KW-0106">Calcium</keyword>
<evidence type="ECO:0000259" key="8">
    <source>
        <dbReference type="Pfam" id="PF00884"/>
    </source>
</evidence>
<sequence>MLKYQGMLIPLVLAGLAARAVLASKPHIVVILADDLGFSDVGWRNPALHTPTLDRLAREGVILNQSYVQPSCSPSRAALMSGRYPFHLGMQHRVVSAAHAQFLPDDQPILPQTLKSLGYATHIVGKWHLGFCNWKYTPTYRGFDTFYGFYNALEDYFNHTGHADAYDFRDGTEVDWTAVGHYSTHLFADRAVSIIRNHNPSQPLFLYLSFQAVHGPLQVPQYYREQYCSHINDTDRQIKCGMIAAMDEAVANVTHVLEQQGLADNTFLLFSTDNGGPVNEGGSSNWPLRGSKTTIWEGGTRAVAFMHAPNLLQKSGYTYDELIHVVDWYPTFVEAAGGSSLSNIDGVSQWHNLVRGSHGPRTEFIYNIDEVYNTSAIRQGRFKLVQGHLTGPNGWFPPPEMTNETTTKVHTNHNNEPAYQLFNLNRDPEERNDILDTHHEVFQQMKARLDEYRKSLVPANLPSRSHQADPSNFHGVWSPGWC</sequence>
<gene>
    <name evidence="9" type="ORF">BaRGS_00025224</name>
</gene>
<dbReference type="CDD" id="cd16029">
    <property type="entry name" value="4-S"/>
    <property type="match status" value="1"/>
</dbReference>
<dbReference type="InterPro" id="IPR024607">
    <property type="entry name" value="Sulfatase_CS"/>
</dbReference>
<keyword evidence="4" id="KW-0378">Hydrolase</keyword>
<evidence type="ECO:0000256" key="1">
    <source>
        <dbReference type="ARBA" id="ARBA00001913"/>
    </source>
</evidence>
<dbReference type="PANTHER" id="PTHR10342:SF273">
    <property type="entry name" value="RE14504P"/>
    <property type="match status" value="1"/>
</dbReference>
<evidence type="ECO:0000313" key="10">
    <source>
        <dbReference type="Proteomes" id="UP001519460"/>
    </source>
</evidence>
<dbReference type="Gene3D" id="3.30.1120.10">
    <property type="match status" value="1"/>
</dbReference>
<dbReference type="InterPro" id="IPR047115">
    <property type="entry name" value="ARSB"/>
</dbReference>
<dbReference type="InterPro" id="IPR000917">
    <property type="entry name" value="Sulfatase_N"/>
</dbReference>
<evidence type="ECO:0000256" key="2">
    <source>
        <dbReference type="ARBA" id="ARBA00008779"/>
    </source>
</evidence>
<evidence type="ECO:0000256" key="7">
    <source>
        <dbReference type="SAM" id="SignalP"/>
    </source>
</evidence>
<evidence type="ECO:0000256" key="5">
    <source>
        <dbReference type="ARBA" id="ARBA00022837"/>
    </source>
</evidence>
<keyword evidence="3" id="KW-0479">Metal-binding</keyword>
<dbReference type="SUPFAM" id="SSF53649">
    <property type="entry name" value="Alkaline phosphatase-like"/>
    <property type="match status" value="1"/>
</dbReference>
<dbReference type="PANTHER" id="PTHR10342">
    <property type="entry name" value="ARYLSULFATASE"/>
    <property type="match status" value="1"/>
</dbReference>
<keyword evidence="10" id="KW-1185">Reference proteome</keyword>
<comment type="caution">
    <text evidence="9">The sequence shown here is derived from an EMBL/GenBank/DDBJ whole genome shotgun (WGS) entry which is preliminary data.</text>
</comment>
<keyword evidence="6" id="KW-0325">Glycoprotein</keyword>
<feature type="domain" description="Sulfatase N-terminal" evidence="8">
    <location>
        <begin position="26"/>
        <end position="337"/>
    </location>
</feature>
<protein>
    <recommendedName>
        <fullName evidence="8">Sulfatase N-terminal domain-containing protein</fullName>
    </recommendedName>
</protein>
<dbReference type="Proteomes" id="UP001519460">
    <property type="component" value="Unassembled WGS sequence"/>
</dbReference>